<name>A0ACC1NH92_9HYPO</name>
<keyword evidence="2" id="KW-1185">Reference proteome</keyword>
<sequence length="384" mass="42111">MMTVDTLSDIDTPLHERSDDFDDLQANAVIMHSSGTTGLPKAIRQSHRWTLSYAFNECPETPLTQGSVALTAGVYHTYGFLISTRCMATGVVLCLPSPTSQQSPGTGVLQWLRRCRADHLATVPSVLQNLYDMPTNEGILALSKLKWVAFSGSTLKGSVGDGLAAAGIGISSIYGSTETGILSILRYPSPSRDWRYFTLRQDMGVRVKQLSCGTSQKNNDARCQFIVNVPGWIEPFHLQDDIRARGVHHGDYMVCGRLDDVIVLSHGQNVVPHAVEGALMNSTLVKSALAFGHARPELGALVVPSRPVPQESLPEFRSKLFKLVSDVCNNSRESIHYPEAIAVLPYTAEFPKTDKGTTKRQETWQLYAAEIEAVYKDITSCQAQ</sequence>
<proteinExistence type="predicted"/>
<protein>
    <submittedName>
        <fullName evidence="1">Uncharacterized protein</fullName>
    </submittedName>
</protein>
<gene>
    <name evidence="1" type="ORF">NQ176_g3930</name>
</gene>
<dbReference type="EMBL" id="JANJQO010000396">
    <property type="protein sequence ID" value="KAJ2978226.1"/>
    <property type="molecule type" value="Genomic_DNA"/>
</dbReference>
<evidence type="ECO:0000313" key="2">
    <source>
        <dbReference type="Proteomes" id="UP001143910"/>
    </source>
</evidence>
<organism evidence="1 2">
    <name type="scientific">Zarea fungicola</name>
    <dbReference type="NCBI Taxonomy" id="93591"/>
    <lineage>
        <taxon>Eukaryota</taxon>
        <taxon>Fungi</taxon>
        <taxon>Dikarya</taxon>
        <taxon>Ascomycota</taxon>
        <taxon>Pezizomycotina</taxon>
        <taxon>Sordariomycetes</taxon>
        <taxon>Hypocreomycetidae</taxon>
        <taxon>Hypocreales</taxon>
        <taxon>Cordycipitaceae</taxon>
        <taxon>Zarea</taxon>
    </lineage>
</organism>
<evidence type="ECO:0000313" key="1">
    <source>
        <dbReference type="EMBL" id="KAJ2978226.1"/>
    </source>
</evidence>
<accession>A0ACC1NH92</accession>
<comment type="caution">
    <text evidence="1">The sequence shown here is derived from an EMBL/GenBank/DDBJ whole genome shotgun (WGS) entry which is preliminary data.</text>
</comment>
<dbReference type="Proteomes" id="UP001143910">
    <property type="component" value="Unassembled WGS sequence"/>
</dbReference>
<reference evidence="1" key="1">
    <citation type="submission" date="2022-08" db="EMBL/GenBank/DDBJ databases">
        <title>Genome Sequence of Lecanicillium fungicola.</title>
        <authorList>
            <person name="Buettner E."/>
        </authorList>
    </citation>
    <scope>NUCLEOTIDE SEQUENCE</scope>
    <source>
        <strain evidence="1">Babe33</strain>
    </source>
</reference>